<comment type="cofactor">
    <cofactor evidence="1 5">
        <name>Zn(2+)</name>
        <dbReference type="ChEBI" id="CHEBI:29105"/>
    </cofactor>
</comment>
<gene>
    <name evidence="7" type="ORF">SAMN05216215_107234</name>
</gene>
<organism evidence="7 8">
    <name type="scientific">Saccharopolyspora shandongensis</name>
    <dbReference type="NCBI Taxonomy" id="418495"/>
    <lineage>
        <taxon>Bacteria</taxon>
        <taxon>Bacillati</taxon>
        <taxon>Actinomycetota</taxon>
        <taxon>Actinomycetes</taxon>
        <taxon>Pseudonocardiales</taxon>
        <taxon>Pseudonocardiaceae</taxon>
        <taxon>Saccharopolyspora</taxon>
    </lineage>
</organism>
<dbReference type="PROSITE" id="PS00059">
    <property type="entry name" value="ADH_ZINC"/>
    <property type="match status" value="1"/>
</dbReference>
<dbReference type="SMART" id="SM00829">
    <property type="entry name" value="PKS_ER"/>
    <property type="match status" value="1"/>
</dbReference>
<evidence type="ECO:0000256" key="2">
    <source>
        <dbReference type="ARBA" id="ARBA00022723"/>
    </source>
</evidence>
<dbReference type="STRING" id="418495.SAMN05216215_107234"/>
<dbReference type="AlphaFoldDB" id="A0A1H3SYM1"/>
<dbReference type="Proteomes" id="UP000199529">
    <property type="component" value="Unassembled WGS sequence"/>
</dbReference>
<comment type="similarity">
    <text evidence="5">Belongs to the zinc-containing alcohol dehydrogenase family.</text>
</comment>
<dbReference type="PANTHER" id="PTHR43401">
    <property type="entry name" value="L-THREONINE 3-DEHYDROGENASE"/>
    <property type="match status" value="1"/>
</dbReference>
<accession>A0A1H3SYM1</accession>
<feature type="domain" description="Enoyl reductase (ER)" evidence="6">
    <location>
        <begin position="12"/>
        <end position="329"/>
    </location>
</feature>
<keyword evidence="3 5" id="KW-0862">Zinc</keyword>
<dbReference type="InterPro" id="IPR011032">
    <property type="entry name" value="GroES-like_sf"/>
</dbReference>
<dbReference type="Gene3D" id="3.40.50.720">
    <property type="entry name" value="NAD(P)-binding Rossmann-like Domain"/>
    <property type="match status" value="1"/>
</dbReference>
<evidence type="ECO:0000256" key="4">
    <source>
        <dbReference type="ARBA" id="ARBA00023002"/>
    </source>
</evidence>
<dbReference type="EMBL" id="FNOK01000072">
    <property type="protein sequence ID" value="SDZ42880.1"/>
    <property type="molecule type" value="Genomic_DNA"/>
</dbReference>
<dbReference type="InterPro" id="IPR013149">
    <property type="entry name" value="ADH-like_C"/>
</dbReference>
<dbReference type="InterPro" id="IPR036291">
    <property type="entry name" value="NAD(P)-bd_dom_sf"/>
</dbReference>
<keyword evidence="8" id="KW-1185">Reference proteome</keyword>
<evidence type="ECO:0000313" key="7">
    <source>
        <dbReference type="EMBL" id="SDZ42880.1"/>
    </source>
</evidence>
<name>A0A1H3SYM1_9PSEU</name>
<dbReference type="SUPFAM" id="SSF50129">
    <property type="entry name" value="GroES-like"/>
    <property type="match status" value="1"/>
</dbReference>
<keyword evidence="4" id="KW-0560">Oxidoreductase</keyword>
<dbReference type="PANTHER" id="PTHR43401:SF2">
    <property type="entry name" value="L-THREONINE 3-DEHYDROGENASE"/>
    <property type="match status" value="1"/>
</dbReference>
<proteinExistence type="inferred from homology"/>
<reference evidence="8" key="1">
    <citation type="submission" date="2016-10" db="EMBL/GenBank/DDBJ databases">
        <authorList>
            <person name="Varghese N."/>
            <person name="Submissions S."/>
        </authorList>
    </citation>
    <scope>NUCLEOTIDE SEQUENCE [LARGE SCALE GENOMIC DNA]</scope>
    <source>
        <strain evidence="8">CGMCC 4.3530</strain>
    </source>
</reference>
<evidence type="ECO:0000256" key="3">
    <source>
        <dbReference type="ARBA" id="ARBA00022833"/>
    </source>
</evidence>
<evidence type="ECO:0000259" key="6">
    <source>
        <dbReference type="SMART" id="SM00829"/>
    </source>
</evidence>
<protein>
    <submittedName>
        <fullName evidence="7">2-desacetyl-2-hydroxyethyl bacteriochlorophyllide A dehydrogenase</fullName>
    </submittedName>
</protein>
<dbReference type="InterPro" id="IPR050129">
    <property type="entry name" value="Zn_alcohol_dh"/>
</dbReference>
<dbReference type="Pfam" id="PF00107">
    <property type="entry name" value="ADH_zinc_N"/>
    <property type="match status" value="1"/>
</dbReference>
<dbReference type="GO" id="GO:0008270">
    <property type="term" value="F:zinc ion binding"/>
    <property type="evidence" value="ECO:0007669"/>
    <property type="project" value="InterPro"/>
</dbReference>
<evidence type="ECO:0000256" key="5">
    <source>
        <dbReference type="RuleBase" id="RU361277"/>
    </source>
</evidence>
<dbReference type="SUPFAM" id="SSF51735">
    <property type="entry name" value="NAD(P)-binding Rossmann-fold domains"/>
    <property type="match status" value="1"/>
</dbReference>
<dbReference type="InterPro" id="IPR013154">
    <property type="entry name" value="ADH-like_N"/>
</dbReference>
<keyword evidence="2 5" id="KW-0479">Metal-binding</keyword>
<dbReference type="InterPro" id="IPR020843">
    <property type="entry name" value="ER"/>
</dbReference>
<dbReference type="Pfam" id="PF08240">
    <property type="entry name" value="ADH_N"/>
    <property type="match status" value="1"/>
</dbReference>
<evidence type="ECO:0000256" key="1">
    <source>
        <dbReference type="ARBA" id="ARBA00001947"/>
    </source>
</evidence>
<dbReference type="Gene3D" id="3.90.180.10">
    <property type="entry name" value="Medium-chain alcohol dehydrogenases, catalytic domain"/>
    <property type="match status" value="1"/>
</dbReference>
<dbReference type="InterPro" id="IPR002328">
    <property type="entry name" value="ADH_Zn_CS"/>
</dbReference>
<evidence type="ECO:0000313" key="8">
    <source>
        <dbReference type="Proteomes" id="UP000199529"/>
    </source>
</evidence>
<sequence length="349" mass="36641">MPMRAAVISWPGVIGVGEAPDPEPGLGQVVVRVRACGVCGLDVLIADGELASVPYPIVPGHEFSGEIVALGPGAARKWRVGDRVTVDPILPCGQCAACCSDYMMECEQRGAIGETVNGAFAEYVAVPAANCYRMPDSMTWAQAAMVEPASRALRAVRRFGVVAGQRALVVGANATGLLLLQVQRLSGVKVTLVDRDPGLLDLAMDLGAFAVATDIAQVGGEKFDVAIDCTGDPEAMEGAFDAIHTDGRLLVFGTPHASGRIQLARVPLYDLQAELNRSMAVLNSFGVALELIASGSIRTDPLLTHALPLASFDEALKLTRSGAELKVQVLPDFEALDPERSIDLGGRGQ</sequence>
<dbReference type="GO" id="GO:0016491">
    <property type="term" value="F:oxidoreductase activity"/>
    <property type="evidence" value="ECO:0007669"/>
    <property type="project" value="UniProtKB-KW"/>
</dbReference>